<evidence type="ECO:0000313" key="1">
    <source>
        <dbReference type="EMBL" id="KAG5630532.1"/>
    </source>
</evidence>
<dbReference type="EMBL" id="JACXVP010000001">
    <property type="protein sequence ID" value="KAG5630532.1"/>
    <property type="molecule type" value="Genomic_DNA"/>
</dbReference>
<keyword evidence="2" id="KW-1185">Reference proteome</keyword>
<name>A0A9J6B1K0_SOLCO</name>
<proteinExistence type="predicted"/>
<protein>
    <submittedName>
        <fullName evidence="1">Uncharacterized protein</fullName>
    </submittedName>
</protein>
<organism evidence="1 2">
    <name type="scientific">Solanum commersonii</name>
    <name type="common">Commerson's wild potato</name>
    <name type="synonym">Commerson's nightshade</name>
    <dbReference type="NCBI Taxonomy" id="4109"/>
    <lineage>
        <taxon>Eukaryota</taxon>
        <taxon>Viridiplantae</taxon>
        <taxon>Streptophyta</taxon>
        <taxon>Embryophyta</taxon>
        <taxon>Tracheophyta</taxon>
        <taxon>Spermatophyta</taxon>
        <taxon>Magnoliopsida</taxon>
        <taxon>eudicotyledons</taxon>
        <taxon>Gunneridae</taxon>
        <taxon>Pentapetalae</taxon>
        <taxon>asterids</taxon>
        <taxon>lamiids</taxon>
        <taxon>Solanales</taxon>
        <taxon>Solanaceae</taxon>
        <taxon>Solanoideae</taxon>
        <taxon>Solaneae</taxon>
        <taxon>Solanum</taxon>
    </lineage>
</organism>
<accession>A0A9J6B1K0</accession>
<evidence type="ECO:0000313" key="2">
    <source>
        <dbReference type="Proteomes" id="UP000824120"/>
    </source>
</evidence>
<reference evidence="1 2" key="1">
    <citation type="submission" date="2020-09" db="EMBL/GenBank/DDBJ databases">
        <title>De no assembly of potato wild relative species, Solanum commersonii.</title>
        <authorList>
            <person name="Cho K."/>
        </authorList>
    </citation>
    <scope>NUCLEOTIDE SEQUENCE [LARGE SCALE GENOMIC DNA]</scope>
    <source>
        <strain evidence="1">LZ3.2</strain>
        <tissue evidence="1">Leaf</tissue>
    </source>
</reference>
<dbReference type="Proteomes" id="UP000824120">
    <property type="component" value="Chromosome 1"/>
</dbReference>
<comment type="caution">
    <text evidence="1">The sequence shown here is derived from an EMBL/GenBank/DDBJ whole genome shotgun (WGS) entry which is preliminary data.</text>
</comment>
<sequence>MINDAFGVQARHFYDQLEESTRSLCEKNPHSALSVAIRLMNIKSDWNVPNASMDSMLDLLGELVNLEFNIDKNFYQAKRLVFKL</sequence>
<dbReference type="AlphaFoldDB" id="A0A9J6B1K0"/>
<gene>
    <name evidence="1" type="ORF">H5410_002249</name>
</gene>